<feature type="compositionally biased region" description="Acidic residues" evidence="1">
    <location>
        <begin position="51"/>
        <end position="64"/>
    </location>
</feature>
<dbReference type="AlphaFoldDB" id="A0A8T0H5E1"/>
<feature type="compositionally biased region" description="Basic and acidic residues" evidence="1">
    <location>
        <begin position="400"/>
        <end position="433"/>
    </location>
</feature>
<dbReference type="Proteomes" id="UP000822688">
    <property type="component" value="Chromosome 7"/>
</dbReference>
<organism evidence="2 3">
    <name type="scientific">Ceratodon purpureus</name>
    <name type="common">Fire moss</name>
    <name type="synonym">Dicranum purpureum</name>
    <dbReference type="NCBI Taxonomy" id="3225"/>
    <lineage>
        <taxon>Eukaryota</taxon>
        <taxon>Viridiplantae</taxon>
        <taxon>Streptophyta</taxon>
        <taxon>Embryophyta</taxon>
        <taxon>Bryophyta</taxon>
        <taxon>Bryophytina</taxon>
        <taxon>Bryopsida</taxon>
        <taxon>Dicranidae</taxon>
        <taxon>Pseudoditrichales</taxon>
        <taxon>Ditrichaceae</taxon>
        <taxon>Ceratodon</taxon>
    </lineage>
</organism>
<protein>
    <submittedName>
        <fullName evidence="2">Uncharacterized protein</fullName>
    </submittedName>
</protein>
<feature type="region of interest" description="Disordered" evidence="1">
    <location>
        <begin position="393"/>
        <end position="433"/>
    </location>
</feature>
<name>A0A8T0H5E1_CERPU</name>
<sequence>MMARSDDLGKGETSPKRPGSMENSVKSDRAEKKPRLSKLNSKSSRKRAWSEVEETDIGLEESEDPSTSRKIIRVGSTKKNDGEGDKLVERYGSRESKESESNIEESGSKLGKMKPQLSLRKWKRMSRCADTGGLEHDDGSSARSSRVDEEKIGKQKEIREHEVVRKVLQTVHLEESCGAGDNETVADREDDSIGLEKDSDGTVSSLKQSGRDKKRRGSGKADAKQPEKKLRIDDAVAEPSSRGAEQGVGVGIDNIGTWRRLKGQKPKPRPAASEDMGVSVSEAWKRLREEKDTGTSGSSVNGRSDSDLSMHSSDSELELEERAKKARYDLPLPPQGKKWTRKSREKKESSSSKRLREGGLESSGSSGSDISYSSYYHNRKWKRPRFEYMMSMQGRSWRKQARDVDDARVSCRENDRKRVQVDASEKPAKRQRK</sequence>
<evidence type="ECO:0000256" key="1">
    <source>
        <dbReference type="SAM" id="MobiDB-lite"/>
    </source>
</evidence>
<feature type="compositionally biased region" description="Basic and acidic residues" evidence="1">
    <location>
        <begin position="133"/>
        <end position="165"/>
    </location>
</feature>
<feature type="region of interest" description="Disordered" evidence="1">
    <location>
        <begin position="1"/>
        <end position="374"/>
    </location>
</feature>
<gene>
    <name evidence="2" type="ORF">KC19_7G029200</name>
</gene>
<feature type="compositionally biased region" description="Basic and acidic residues" evidence="1">
    <location>
        <begin position="1"/>
        <end position="15"/>
    </location>
</feature>
<feature type="compositionally biased region" description="Low complexity" evidence="1">
    <location>
        <begin position="360"/>
        <end position="374"/>
    </location>
</feature>
<comment type="caution">
    <text evidence="2">The sequence shown here is derived from an EMBL/GenBank/DDBJ whole genome shotgun (WGS) entry which is preliminary data.</text>
</comment>
<dbReference type="EMBL" id="CM026428">
    <property type="protein sequence ID" value="KAG0565986.1"/>
    <property type="molecule type" value="Genomic_DNA"/>
</dbReference>
<feature type="compositionally biased region" description="Basic and acidic residues" evidence="1">
    <location>
        <begin position="25"/>
        <end position="34"/>
    </location>
</feature>
<keyword evidence="3" id="KW-1185">Reference proteome</keyword>
<accession>A0A8T0H5E1</accession>
<dbReference type="EMBL" id="CM026428">
    <property type="protein sequence ID" value="KAG0565984.1"/>
    <property type="molecule type" value="Genomic_DNA"/>
</dbReference>
<feature type="compositionally biased region" description="Polar residues" evidence="1">
    <location>
        <begin position="294"/>
        <end position="303"/>
    </location>
</feature>
<feature type="compositionally biased region" description="Basic and acidic residues" evidence="1">
    <location>
        <begin position="219"/>
        <end position="234"/>
    </location>
</feature>
<evidence type="ECO:0000313" key="2">
    <source>
        <dbReference type="EMBL" id="KAG0565985.1"/>
    </source>
</evidence>
<dbReference type="EMBL" id="CM026428">
    <property type="protein sequence ID" value="KAG0565985.1"/>
    <property type="molecule type" value="Genomic_DNA"/>
</dbReference>
<feature type="compositionally biased region" description="Basic and acidic residues" evidence="1">
    <location>
        <begin position="78"/>
        <end position="100"/>
    </location>
</feature>
<reference evidence="2" key="1">
    <citation type="submission" date="2020-06" db="EMBL/GenBank/DDBJ databases">
        <title>WGS assembly of Ceratodon purpureus strain R40.</title>
        <authorList>
            <person name="Carey S.B."/>
            <person name="Jenkins J."/>
            <person name="Shu S."/>
            <person name="Lovell J.T."/>
            <person name="Sreedasyam A."/>
            <person name="Maumus F."/>
            <person name="Tiley G.P."/>
            <person name="Fernandez-Pozo N."/>
            <person name="Barry K."/>
            <person name="Chen C."/>
            <person name="Wang M."/>
            <person name="Lipzen A."/>
            <person name="Daum C."/>
            <person name="Saski C.A."/>
            <person name="Payton A.C."/>
            <person name="Mcbreen J.C."/>
            <person name="Conrad R.E."/>
            <person name="Kollar L.M."/>
            <person name="Olsson S."/>
            <person name="Huttunen S."/>
            <person name="Landis J.B."/>
            <person name="Wickett N.J."/>
            <person name="Johnson M.G."/>
            <person name="Rensing S.A."/>
            <person name="Grimwood J."/>
            <person name="Schmutz J."/>
            <person name="Mcdaniel S.F."/>
        </authorList>
    </citation>
    <scope>NUCLEOTIDE SEQUENCE</scope>
    <source>
        <strain evidence="2">R40</strain>
    </source>
</reference>
<proteinExistence type="predicted"/>
<feature type="compositionally biased region" description="Basic and acidic residues" evidence="1">
    <location>
        <begin position="345"/>
        <end position="359"/>
    </location>
</feature>
<evidence type="ECO:0000313" key="3">
    <source>
        <dbReference type="Proteomes" id="UP000822688"/>
    </source>
</evidence>
<feature type="compositionally biased region" description="Basic and acidic residues" evidence="1">
    <location>
        <begin position="283"/>
        <end position="293"/>
    </location>
</feature>
<feature type="compositionally biased region" description="Basic residues" evidence="1">
    <location>
        <begin position="259"/>
        <end position="268"/>
    </location>
</feature>